<reference evidence="1" key="1">
    <citation type="submission" date="2020-05" db="EMBL/GenBank/DDBJ databases">
        <title>Large-scale comparative analyses of tick genomes elucidate their genetic diversity and vector capacities.</title>
        <authorList>
            <person name="Jia N."/>
            <person name="Wang J."/>
            <person name="Shi W."/>
            <person name="Du L."/>
            <person name="Sun Y."/>
            <person name="Zhan W."/>
            <person name="Jiang J."/>
            <person name="Wang Q."/>
            <person name="Zhang B."/>
            <person name="Ji P."/>
            <person name="Sakyi L.B."/>
            <person name="Cui X."/>
            <person name="Yuan T."/>
            <person name="Jiang B."/>
            <person name="Yang W."/>
            <person name="Lam T.T.-Y."/>
            <person name="Chang Q."/>
            <person name="Ding S."/>
            <person name="Wang X."/>
            <person name="Zhu J."/>
            <person name="Ruan X."/>
            <person name="Zhao L."/>
            <person name="Wei J."/>
            <person name="Que T."/>
            <person name="Du C."/>
            <person name="Cheng J."/>
            <person name="Dai P."/>
            <person name="Han X."/>
            <person name="Huang E."/>
            <person name="Gao Y."/>
            <person name="Liu J."/>
            <person name="Shao H."/>
            <person name="Ye R."/>
            <person name="Li L."/>
            <person name="Wei W."/>
            <person name="Wang X."/>
            <person name="Wang C."/>
            <person name="Yang T."/>
            <person name="Huo Q."/>
            <person name="Li W."/>
            <person name="Guo W."/>
            <person name="Chen H."/>
            <person name="Zhou L."/>
            <person name="Ni X."/>
            <person name="Tian J."/>
            <person name="Zhou Y."/>
            <person name="Sheng Y."/>
            <person name="Liu T."/>
            <person name="Pan Y."/>
            <person name="Xia L."/>
            <person name="Li J."/>
            <person name="Zhao F."/>
            <person name="Cao W."/>
        </authorList>
    </citation>
    <scope>NUCLEOTIDE SEQUENCE</scope>
    <source>
        <strain evidence="1">Hyas-2018</strain>
    </source>
</reference>
<gene>
    <name evidence="1" type="ORF">HPB50_022773</name>
</gene>
<sequence length="209" mass="22960">MSGGPKHGIPASTLLTILKAKDAIILPTSSGNASKKKHKNTTPHEKLKEALFMAVSCSTSPQQEQEEASPSCWEEHRQRDEVAVDQNFDDFMNTDTDTTEVLDEKEIVQLVSSAQEESEDANDPDTVEAPVPTPGQVMDAVDLLRRFAGAHEGAEDALTALASYKNCIMRDYVYVFYRYVGRAVSPSTATGSKHTHKKESEKLLNDSFA</sequence>
<keyword evidence="2" id="KW-1185">Reference proteome</keyword>
<dbReference type="EMBL" id="CM023481">
    <property type="protein sequence ID" value="KAH6948063.1"/>
    <property type="molecule type" value="Genomic_DNA"/>
</dbReference>
<protein>
    <submittedName>
        <fullName evidence="1">Uncharacterized protein</fullName>
    </submittedName>
</protein>
<proteinExistence type="predicted"/>
<dbReference type="Proteomes" id="UP000821845">
    <property type="component" value="Chromosome 1"/>
</dbReference>
<comment type="caution">
    <text evidence="1">The sequence shown here is derived from an EMBL/GenBank/DDBJ whole genome shotgun (WGS) entry which is preliminary data.</text>
</comment>
<organism evidence="1 2">
    <name type="scientific">Hyalomma asiaticum</name>
    <name type="common">Tick</name>
    <dbReference type="NCBI Taxonomy" id="266040"/>
    <lineage>
        <taxon>Eukaryota</taxon>
        <taxon>Metazoa</taxon>
        <taxon>Ecdysozoa</taxon>
        <taxon>Arthropoda</taxon>
        <taxon>Chelicerata</taxon>
        <taxon>Arachnida</taxon>
        <taxon>Acari</taxon>
        <taxon>Parasitiformes</taxon>
        <taxon>Ixodida</taxon>
        <taxon>Ixodoidea</taxon>
        <taxon>Ixodidae</taxon>
        <taxon>Hyalomminae</taxon>
        <taxon>Hyalomma</taxon>
    </lineage>
</organism>
<name>A0ACB7TPH4_HYAAI</name>
<evidence type="ECO:0000313" key="1">
    <source>
        <dbReference type="EMBL" id="KAH6948063.1"/>
    </source>
</evidence>
<accession>A0ACB7TPH4</accession>
<evidence type="ECO:0000313" key="2">
    <source>
        <dbReference type="Proteomes" id="UP000821845"/>
    </source>
</evidence>